<evidence type="ECO:0000256" key="8">
    <source>
        <dbReference type="ARBA" id="ARBA00022801"/>
    </source>
</evidence>
<name>A0A8S0XNB5_CYCAE</name>
<evidence type="ECO:0000256" key="13">
    <source>
        <dbReference type="ARBA" id="ARBA00023136"/>
    </source>
</evidence>
<keyword evidence="5" id="KW-0934">Plastid</keyword>
<dbReference type="Gene3D" id="3.40.50.300">
    <property type="entry name" value="P-loop containing nucleotide triphosphate hydrolases"/>
    <property type="match status" value="2"/>
</dbReference>
<dbReference type="GO" id="GO:0015031">
    <property type="term" value="P:protein transport"/>
    <property type="evidence" value="ECO:0007669"/>
    <property type="project" value="UniProtKB-KW"/>
</dbReference>
<proteinExistence type="predicted"/>
<keyword evidence="15" id="KW-0175">Coiled coil</keyword>
<keyword evidence="6" id="KW-0812">Transmembrane</keyword>
<keyword evidence="9" id="KW-1002">Plastid outer membrane</keyword>
<evidence type="ECO:0000313" key="17">
    <source>
        <dbReference type="EMBL" id="CAA7261007.1"/>
    </source>
</evidence>
<sequence length="591" mass="67657">MNVNSNVTIDDKIIAIMGPTGAGKSNLIDTLANHTVQWAGSQLKSVTQEVRTLRLPNPVDGRNTLVLVDTPGFDDTTRSDMEILTMIADWLQKTYKGGVKLAGIIYVHRITDNRMGGTPHRNLRMFGELCGENAAGRVALVTTMWDKLKEIKVGDSRENELRTNYWKTMIEKNATTHRFRNNRADALNIVMHLLQKQSDTEAVLLQEELVDFKRRLNETQAGRTLYSDLQNLLSRQKETLSALADQARTKDNPKLVAELEAEKERISKEFEKTFTQVQELKISFGRRIWLFFAKKLPTLTQALKLIDLLAKNKVQWAGESLQSVTQEVRSVRLPHPVTKSKTLVLVDTPGFDDTVRSDMEILETIAVWLKKTYKQGVKLAGIVYVHRITDNRMAGTPHRNLRMFGELCGEKAAQRVVLVTTMWDKLKHPEVGGKRERELHDSYWKVMLEKNATSSRFFNTEKDAWKIVTTILEKHEKLRAEAVLLQEELVDFRRRLNETQAGQTLYTDLQKLLAKQKETLTHLAEQAKRANNAKLAADFEEQKRVTEAALEKTFQQVDALKVPFSRRVRLFFAKKLPTNPLKIQEETEMRG</sequence>
<feature type="coiled-coil region" evidence="15">
    <location>
        <begin position="226"/>
        <end position="276"/>
    </location>
</feature>
<feature type="coiled-coil region" evidence="15">
    <location>
        <begin position="468"/>
        <end position="533"/>
    </location>
</feature>
<dbReference type="GO" id="GO:0005525">
    <property type="term" value="F:GTP binding"/>
    <property type="evidence" value="ECO:0007669"/>
    <property type="project" value="InterPro"/>
</dbReference>
<gene>
    <name evidence="17" type="ORF">AAE3_LOCUS3130</name>
</gene>
<evidence type="ECO:0000256" key="5">
    <source>
        <dbReference type="ARBA" id="ARBA00022640"/>
    </source>
</evidence>
<dbReference type="Proteomes" id="UP000467700">
    <property type="component" value="Unassembled WGS sequence"/>
</dbReference>
<dbReference type="CDD" id="cd00882">
    <property type="entry name" value="Ras_like_GTPase"/>
    <property type="match status" value="1"/>
</dbReference>
<evidence type="ECO:0000256" key="7">
    <source>
        <dbReference type="ARBA" id="ARBA00022723"/>
    </source>
</evidence>
<keyword evidence="13" id="KW-0472">Membrane</keyword>
<comment type="cofactor">
    <cofactor evidence="1">
        <name>Mg(2+)</name>
        <dbReference type="ChEBI" id="CHEBI:18420"/>
    </cofactor>
</comment>
<reference evidence="17 18" key="1">
    <citation type="submission" date="2020-01" db="EMBL/GenBank/DDBJ databases">
        <authorList>
            <person name="Gupta K D."/>
        </authorList>
    </citation>
    <scope>NUCLEOTIDE SEQUENCE [LARGE SCALE GENOMIC DNA]</scope>
</reference>
<dbReference type="Pfam" id="PF01926">
    <property type="entry name" value="MMR_HSR1"/>
    <property type="match status" value="1"/>
</dbReference>
<evidence type="ECO:0000259" key="16">
    <source>
        <dbReference type="Pfam" id="PF01926"/>
    </source>
</evidence>
<dbReference type="SUPFAM" id="SSF52540">
    <property type="entry name" value="P-loop containing nucleoside triphosphate hydrolases"/>
    <property type="match status" value="2"/>
</dbReference>
<evidence type="ECO:0000256" key="3">
    <source>
        <dbReference type="ARBA" id="ARBA00022448"/>
    </source>
</evidence>
<evidence type="ECO:0000256" key="9">
    <source>
        <dbReference type="ARBA" id="ARBA00022805"/>
    </source>
</evidence>
<dbReference type="InterPro" id="IPR045058">
    <property type="entry name" value="GIMA/IAN/Toc"/>
</dbReference>
<dbReference type="InterPro" id="IPR027417">
    <property type="entry name" value="P-loop_NTPase"/>
</dbReference>
<keyword evidence="18" id="KW-1185">Reference proteome</keyword>
<dbReference type="EMBL" id="CACVBS010000031">
    <property type="protein sequence ID" value="CAA7261007.1"/>
    <property type="molecule type" value="Genomic_DNA"/>
</dbReference>
<dbReference type="GO" id="GO:0016020">
    <property type="term" value="C:membrane"/>
    <property type="evidence" value="ECO:0007669"/>
    <property type="project" value="UniProtKB-SubCell"/>
</dbReference>
<dbReference type="PANTHER" id="PTHR10903">
    <property type="entry name" value="GTPASE, IMAP FAMILY MEMBER-RELATED"/>
    <property type="match status" value="1"/>
</dbReference>
<evidence type="ECO:0000256" key="10">
    <source>
        <dbReference type="ARBA" id="ARBA00022842"/>
    </source>
</evidence>
<evidence type="ECO:0000256" key="11">
    <source>
        <dbReference type="ARBA" id="ARBA00022927"/>
    </source>
</evidence>
<evidence type="ECO:0000256" key="1">
    <source>
        <dbReference type="ARBA" id="ARBA00001946"/>
    </source>
</evidence>
<comment type="subcellular location">
    <subcellularLocation>
        <location evidence="2">Membrane</location>
        <topology evidence="2">Single-pass membrane protein</topology>
    </subcellularLocation>
    <subcellularLocation>
        <location evidence="14">Plastid</location>
        <location evidence="14">Chloroplast outer membrane</location>
    </subcellularLocation>
</comment>
<dbReference type="OrthoDB" id="8954335at2759"/>
<dbReference type="GO" id="GO:0046872">
    <property type="term" value="F:metal ion binding"/>
    <property type="evidence" value="ECO:0007669"/>
    <property type="project" value="UniProtKB-KW"/>
</dbReference>
<evidence type="ECO:0000256" key="2">
    <source>
        <dbReference type="ARBA" id="ARBA00004167"/>
    </source>
</evidence>
<organism evidence="17 18">
    <name type="scientific">Cyclocybe aegerita</name>
    <name type="common">Black poplar mushroom</name>
    <name type="synonym">Agrocybe aegerita</name>
    <dbReference type="NCBI Taxonomy" id="1973307"/>
    <lineage>
        <taxon>Eukaryota</taxon>
        <taxon>Fungi</taxon>
        <taxon>Dikarya</taxon>
        <taxon>Basidiomycota</taxon>
        <taxon>Agaricomycotina</taxon>
        <taxon>Agaricomycetes</taxon>
        <taxon>Agaricomycetidae</taxon>
        <taxon>Agaricales</taxon>
        <taxon>Agaricineae</taxon>
        <taxon>Bolbitiaceae</taxon>
        <taxon>Cyclocybe</taxon>
    </lineage>
</organism>
<keyword evidence="11" id="KW-0653">Protein transport</keyword>
<feature type="domain" description="G" evidence="16">
    <location>
        <begin position="14"/>
        <end position="79"/>
    </location>
</feature>
<evidence type="ECO:0000256" key="14">
    <source>
        <dbReference type="ARBA" id="ARBA00024013"/>
    </source>
</evidence>
<protein>
    <recommendedName>
        <fullName evidence="16">G domain-containing protein</fullName>
    </recommendedName>
</protein>
<evidence type="ECO:0000256" key="4">
    <source>
        <dbReference type="ARBA" id="ARBA00022528"/>
    </source>
</evidence>
<evidence type="ECO:0000256" key="12">
    <source>
        <dbReference type="ARBA" id="ARBA00022989"/>
    </source>
</evidence>
<keyword evidence="4" id="KW-0150">Chloroplast</keyword>
<dbReference type="AlphaFoldDB" id="A0A8S0XNB5"/>
<evidence type="ECO:0000256" key="6">
    <source>
        <dbReference type="ARBA" id="ARBA00022692"/>
    </source>
</evidence>
<keyword evidence="8" id="KW-0378">Hydrolase</keyword>
<keyword evidence="12" id="KW-1133">Transmembrane helix</keyword>
<accession>A0A8S0XNB5</accession>
<keyword evidence="3" id="KW-0813">Transport</keyword>
<evidence type="ECO:0000313" key="18">
    <source>
        <dbReference type="Proteomes" id="UP000467700"/>
    </source>
</evidence>
<evidence type="ECO:0000256" key="15">
    <source>
        <dbReference type="SAM" id="Coils"/>
    </source>
</evidence>
<dbReference type="InterPro" id="IPR006073">
    <property type="entry name" value="GTP-bd"/>
</dbReference>
<dbReference type="GO" id="GO:0016787">
    <property type="term" value="F:hydrolase activity"/>
    <property type="evidence" value="ECO:0007669"/>
    <property type="project" value="UniProtKB-KW"/>
</dbReference>
<dbReference type="PANTHER" id="PTHR10903:SF135">
    <property type="entry name" value="TRANSLOCASE OF CHLOROPLAST 120, CHLOROPLASTIC-RELATED"/>
    <property type="match status" value="1"/>
</dbReference>
<comment type="caution">
    <text evidence="17">The sequence shown here is derived from an EMBL/GenBank/DDBJ whole genome shotgun (WGS) entry which is preliminary data.</text>
</comment>
<keyword evidence="10" id="KW-0460">Magnesium</keyword>
<keyword evidence="7" id="KW-0479">Metal-binding</keyword>